<sequence>MRSNPNNDQKKLLIAELKKAAIKHTPENILGITKDTSGKIVFLETGKGGERGSGLLHILENHREDFLQRGITEKQIPDLIVTAISEGKIIGIQGKSRIIYQVEINGIIQYVSLEISHNGYLVSANPTPTRLINKLIQE</sequence>
<proteinExistence type="predicted"/>
<dbReference type="GO" id="GO:0005840">
    <property type="term" value="C:ribosome"/>
    <property type="evidence" value="ECO:0007669"/>
    <property type="project" value="UniProtKB-KW"/>
</dbReference>
<dbReference type="AlphaFoldDB" id="A0A0A1VZV4"/>
<name>A0A0A1VZV4_MICAE</name>
<organism evidence="1 2">
    <name type="scientific">Microcystis aeruginosa NIES-44</name>
    <dbReference type="NCBI Taxonomy" id="449439"/>
    <lineage>
        <taxon>Bacteria</taxon>
        <taxon>Bacillati</taxon>
        <taxon>Cyanobacteriota</taxon>
        <taxon>Cyanophyceae</taxon>
        <taxon>Oscillatoriophycideae</taxon>
        <taxon>Chroococcales</taxon>
        <taxon>Microcystaceae</taxon>
        <taxon>Microcystis</taxon>
    </lineage>
</organism>
<gene>
    <name evidence="1" type="ORF">N44_03964</name>
</gene>
<protein>
    <submittedName>
        <fullName evidence="1">Ribosomal protein S1</fullName>
    </submittedName>
</protein>
<keyword evidence="1" id="KW-0689">Ribosomal protein</keyword>
<accession>A0A0A1VZV4</accession>
<keyword evidence="1" id="KW-0687">Ribonucleoprotein</keyword>
<evidence type="ECO:0000313" key="1">
    <source>
        <dbReference type="EMBL" id="GAL95109.1"/>
    </source>
</evidence>
<evidence type="ECO:0000313" key="2">
    <source>
        <dbReference type="Proteomes" id="UP000030321"/>
    </source>
</evidence>
<reference evidence="2" key="1">
    <citation type="journal article" date="2015" name="Genome">
        <title>Whole Genome Sequence of the Non-Microcystin-Producing Microcystis aeruginosa Strain NIES-44.</title>
        <authorList>
            <person name="Okano K."/>
            <person name="Miyata N."/>
            <person name="Ozaki Y."/>
        </authorList>
    </citation>
    <scope>NUCLEOTIDE SEQUENCE [LARGE SCALE GENOMIC DNA]</scope>
    <source>
        <strain evidence="2">NIES-44</strain>
    </source>
</reference>
<comment type="caution">
    <text evidence="1">The sequence shown here is derived from an EMBL/GenBank/DDBJ whole genome shotgun (WGS) entry which is preliminary data.</text>
</comment>
<dbReference type="EMBL" id="BBPA01000067">
    <property type="protein sequence ID" value="GAL95109.1"/>
    <property type="molecule type" value="Genomic_DNA"/>
</dbReference>
<dbReference type="Proteomes" id="UP000030321">
    <property type="component" value="Unassembled WGS sequence"/>
</dbReference>
<dbReference type="RefSeq" id="WP_045361341.1">
    <property type="nucleotide sequence ID" value="NZ_BBPA01000067.1"/>
</dbReference>